<evidence type="ECO:0000259" key="2">
    <source>
        <dbReference type="PROSITE" id="PS50846"/>
    </source>
</evidence>
<dbReference type="InterPro" id="IPR006121">
    <property type="entry name" value="HMA_dom"/>
</dbReference>
<comment type="caution">
    <text evidence="3">The sequence shown here is derived from an EMBL/GenBank/DDBJ whole genome shotgun (WGS) entry which is preliminary data.</text>
</comment>
<dbReference type="InterPro" id="IPR036163">
    <property type="entry name" value="HMA_dom_sf"/>
</dbReference>
<reference evidence="3 4" key="1">
    <citation type="journal article" date="2023" name="Int. J. Syst. Evol. Microbiol.">
        <title>Arthrobacter vasquezii sp. nov., isolated from a soil sample from Union Glacier, Antarctica.</title>
        <authorList>
            <person name="Valenzuela-Ibaceta F."/>
            <person name="Carrasco V."/>
            <person name="Lagos-Moraga S."/>
            <person name="Dietz-Vargas C."/>
            <person name="Navarro C.A."/>
            <person name="Perez-Donoso J.M."/>
        </authorList>
    </citation>
    <scope>NUCLEOTIDE SEQUENCE [LARGE SCALE GENOMIC DNA]</scope>
    <source>
        <strain evidence="3 4">EH-1B-1</strain>
    </source>
</reference>
<feature type="domain" description="HMA" evidence="2">
    <location>
        <begin position="43"/>
        <end position="111"/>
    </location>
</feature>
<keyword evidence="4" id="KW-1185">Reference proteome</keyword>
<dbReference type="PROSITE" id="PS50846">
    <property type="entry name" value="HMA_2"/>
    <property type="match status" value="1"/>
</dbReference>
<gene>
    <name evidence="3" type="ORF">P4U43_11355</name>
</gene>
<dbReference type="Proteomes" id="UP001220456">
    <property type="component" value="Unassembled WGS sequence"/>
</dbReference>
<evidence type="ECO:0000313" key="4">
    <source>
        <dbReference type="Proteomes" id="UP001220456"/>
    </source>
</evidence>
<evidence type="ECO:0000313" key="3">
    <source>
        <dbReference type="EMBL" id="MDF9278386.1"/>
    </source>
</evidence>
<proteinExistence type="predicted"/>
<dbReference type="PROSITE" id="PS01047">
    <property type="entry name" value="HMA_1"/>
    <property type="match status" value="1"/>
</dbReference>
<accession>A0ABT6CX72</accession>
<dbReference type="SUPFAM" id="SSF55008">
    <property type="entry name" value="HMA, heavy metal-associated domain"/>
    <property type="match status" value="1"/>
</dbReference>
<name>A0ABT6CX72_9MICC</name>
<dbReference type="Gene3D" id="3.30.70.100">
    <property type="match status" value="1"/>
</dbReference>
<keyword evidence="1" id="KW-0479">Metal-binding</keyword>
<dbReference type="Pfam" id="PF00403">
    <property type="entry name" value="HMA"/>
    <property type="match status" value="1"/>
</dbReference>
<sequence>MEITMCGATSSDLTLTDKSSAGCACCAPQDTSAELVPAAADDVTASFAVTGLTCGSCASRVTSAISALDEVKDVTVDLVSGGASTVTIHSSQPVPSAAVRTAVEQAGYQLTNA</sequence>
<dbReference type="InterPro" id="IPR017969">
    <property type="entry name" value="Heavy-metal-associated_CS"/>
</dbReference>
<dbReference type="CDD" id="cd00371">
    <property type="entry name" value="HMA"/>
    <property type="match status" value="1"/>
</dbReference>
<organism evidence="3 4">
    <name type="scientific">Arthrobacter vasquezii</name>
    <dbReference type="NCBI Taxonomy" id="2977629"/>
    <lineage>
        <taxon>Bacteria</taxon>
        <taxon>Bacillati</taxon>
        <taxon>Actinomycetota</taxon>
        <taxon>Actinomycetes</taxon>
        <taxon>Micrococcales</taxon>
        <taxon>Micrococcaceae</taxon>
        <taxon>Arthrobacter</taxon>
    </lineage>
</organism>
<evidence type="ECO:0000256" key="1">
    <source>
        <dbReference type="ARBA" id="ARBA00022723"/>
    </source>
</evidence>
<protein>
    <submittedName>
        <fullName evidence="3">Heavy metal-associated domain-containing protein</fullName>
    </submittedName>
</protein>
<dbReference type="EMBL" id="JAROKN010000029">
    <property type="protein sequence ID" value="MDF9278386.1"/>
    <property type="molecule type" value="Genomic_DNA"/>
</dbReference>